<dbReference type="STRING" id="188906.SAMN04488526_2389"/>
<protein>
    <submittedName>
        <fullName evidence="1">Uncharacterized protein</fullName>
    </submittedName>
</protein>
<reference evidence="1 2" key="1">
    <citation type="submission" date="2016-10" db="EMBL/GenBank/DDBJ databases">
        <authorList>
            <person name="de Groot N.N."/>
        </authorList>
    </citation>
    <scope>NUCLEOTIDE SEQUENCE [LARGE SCALE GENOMIC DNA]</scope>
    <source>
        <strain evidence="1 2">DSM 14858</strain>
    </source>
</reference>
<dbReference type="RefSeq" id="WP_139204706.1">
    <property type="nucleotide sequence ID" value="NZ_FNZQ01000004.1"/>
</dbReference>
<sequence>MTHRIFEGWHSHGRRVAVATKVSNADWARLPHCRSVMLAEGGKLFFTGKACKRGHVSPRNEHGDCTQCHLMRLAERRDAF</sequence>
<name>A0A1H7P3J1_9RHOB</name>
<gene>
    <name evidence="1" type="ORF">SAMN04488526_2389</name>
</gene>
<organism evidence="1 2">
    <name type="scientific">Jannaschia helgolandensis</name>
    <dbReference type="NCBI Taxonomy" id="188906"/>
    <lineage>
        <taxon>Bacteria</taxon>
        <taxon>Pseudomonadati</taxon>
        <taxon>Pseudomonadota</taxon>
        <taxon>Alphaproteobacteria</taxon>
        <taxon>Rhodobacterales</taxon>
        <taxon>Roseobacteraceae</taxon>
        <taxon>Jannaschia</taxon>
    </lineage>
</organism>
<keyword evidence="2" id="KW-1185">Reference proteome</keyword>
<evidence type="ECO:0000313" key="2">
    <source>
        <dbReference type="Proteomes" id="UP000199283"/>
    </source>
</evidence>
<dbReference type="Proteomes" id="UP000199283">
    <property type="component" value="Unassembled WGS sequence"/>
</dbReference>
<dbReference type="OrthoDB" id="6625339at2"/>
<evidence type="ECO:0000313" key="1">
    <source>
        <dbReference type="EMBL" id="SEL29795.1"/>
    </source>
</evidence>
<dbReference type="EMBL" id="FNZQ01000004">
    <property type="protein sequence ID" value="SEL29795.1"/>
    <property type="molecule type" value="Genomic_DNA"/>
</dbReference>
<dbReference type="AlphaFoldDB" id="A0A1H7P3J1"/>
<proteinExistence type="predicted"/>
<accession>A0A1H7P3J1</accession>